<comment type="caution">
    <text evidence="2">The sequence shown here is derived from an EMBL/GenBank/DDBJ whole genome shotgun (WGS) entry which is preliminary data.</text>
</comment>
<feature type="compositionally biased region" description="Polar residues" evidence="1">
    <location>
        <begin position="129"/>
        <end position="138"/>
    </location>
</feature>
<dbReference type="OrthoDB" id="5859781at2759"/>
<feature type="compositionally biased region" description="Acidic residues" evidence="1">
    <location>
        <begin position="423"/>
        <end position="433"/>
    </location>
</feature>
<gene>
    <name evidence="2" type="ORF">CJOHNSTONI_LOCUS7305</name>
</gene>
<sequence length="725" mass="83261">MSDDRLVSPKAPSDADNNSNSGSLFSRRYPDESSSSSNGSKENMQLLLNNESSLSPKSQSHGAETIPTTRRCRRFDDAFPEGLKFQPKMTREDSIDLATNEEKSNSCDEWFIHKINPKSGTHSIDGEKNSGNSQVSRGTTREDIQKCMMKRLVEIRLKNQDKRKAMYDADNEITFDGSKSLEIDLCGHMGDEGNKMESDAGENPPKNNMAMNDEVNHGLIEYKAELDNVKKAISKENEINEEKKNIEDNEVEATRENKDIKLNEEGNRDEDTANEDQREDWSHSGKEACGSLLKHDNASHLPDNETDSFNLSDEETDSDEYGGSSLVDDLLSDVAENCSGSFEYPEEDYPKPLEYFNSEEYYRLVRKRKRRLVLSNKFYNEENIKAWRRSAGLPKKVQRIPSLHWDDEDDEACSTSDHKEETSPDDVDDDCEKDEIQPSNEENDDEDRQVEDVGEVGSNDELERVCERQIAQKQKRQKRCEYIDEEASLSGDDVGSDESDEEQMSVYEAEEGDNDELPDDETIKEQLNKQWIKQQRDEEERKLLYWKDRLRVDDVADETDRTFRFKLRLAKNESVDEEIDNVTVETETVEIDDDELCKRRREISKWKVEERKTELHAESISMKETNPLLEAASKVTDRGSLDGNSQSHERADISLSKNSLLHHRKSLPNMLNQTENTLYTKSADPDSIHADRHTEVYYLSRVLQNTNQQTTTKSGNVKLYHSSHT</sequence>
<dbReference type="AlphaFoldDB" id="A0A8J2Q296"/>
<accession>A0A8J2Q296</accession>
<evidence type="ECO:0008006" key="4">
    <source>
        <dbReference type="Google" id="ProtNLM"/>
    </source>
</evidence>
<evidence type="ECO:0000256" key="1">
    <source>
        <dbReference type="SAM" id="MobiDB-lite"/>
    </source>
</evidence>
<name>A0A8J2Q296_9BILA</name>
<feature type="region of interest" description="Disordered" evidence="1">
    <location>
        <begin position="487"/>
        <end position="519"/>
    </location>
</feature>
<proteinExistence type="predicted"/>
<evidence type="ECO:0000313" key="2">
    <source>
        <dbReference type="EMBL" id="CAG9537498.1"/>
    </source>
</evidence>
<dbReference type="EMBL" id="CAKAEH010001552">
    <property type="protein sequence ID" value="CAG9537498.1"/>
    <property type="molecule type" value="Genomic_DNA"/>
</dbReference>
<dbReference type="Proteomes" id="UP000746747">
    <property type="component" value="Unassembled WGS sequence"/>
</dbReference>
<feature type="region of interest" description="Disordered" evidence="1">
    <location>
        <begin position="398"/>
        <end position="461"/>
    </location>
</feature>
<feature type="compositionally biased region" description="Polar residues" evidence="1">
    <location>
        <begin position="38"/>
        <end position="68"/>
    </location>
</feature>
<feature type="compositionally biased region" description="Basic and acidic residues" evidence="1">
    <location>
        <begin position="244"/>
        <end position="286"/>
    </location>
</feature>
<feature type="compositionally biased region" description="Polar residues" evidence="1">
    <location>
        <begin position="15"/>
        <end position="24"/>
    </location>
</feature>
<protein>
    <recommendedName>
        <fullName evidence="4">Claspin</fullName>
    </recommendedName>
</protein>
<feature type="region of interest" description="Disordered" evidence="1">
    <location>
        <begin position="117"/>
        <end position="140"/>
    </location>
</feature>
<feature type="compositionally biased region" description="Acidic residues" evidence="1">
    <location>
        <begin position="441"/>
        <end position="460"/>
    </location>
</feature>
<keyword evidence="3" id="KW-1185">Reference proteome</keyword>
<organism evidence="2 3">
    <name type="scientific">Cercopithifilaria johnstoni</name>
    <dbReference type="NCBI Taxonomy" id="2874296"/>
    <lineage>
        <taxon>Eukaryota</taxon>
        <taxon>Metazoa</taxon>
        <taxon>Ecdysozoa</taxon>
        <taxon>Nematoda</taxon>
        <taxon>Chromadorea</taxon>
        <taxon>Rhabditida</taxon>
        <taxon>Spirurina</taxon>
        <taxon>Spiruromorpha</taxon>
        <taxon>Filarioidea</taxon>
        <taxon>Onchocercidae</taxon>
        <taxon>Cercopithifilaria</taxon>
    </lineage>
</organism>
<feature type="region of interest" description="Disordered" evidence="1">
    <location>
        <begin position="244"/>
        <end position="326"/>
    </location>
</feature>
<reference evidence="2" key="1">
    <citation type="submission" date="2021-09" db="EMBL/GenBank/DDBJ databases">
        <authorList>
            <consortium name="Pathogen Informatics"/>
        </authorList>
    </citation>
    <scope>NUCLEOTIDE SEQUENCE</scope>
</reference>
<feature type="region of interest" description="Disordered" evidence="1">
    <location>
        <begin position="1"/>
        <end position="87"/>
    </location>
</feature>
<feature type="compositionally biased region" description="Acidic residues" evidence="1">
    <location>
        <begin position="494"/>
        <end position="519"/>
    </location>
</feature>
<evidence type="ECO:0000313" key="3">
    <source>
        <dbReference type="Proteomes" id="UP000746747"/>
    </source>
</evidence>